<reference evidence="3 4" key="1">
    <citation type="submission" date="2016-09" db="EMBL/GenBank/DDBJ databases">
        <title>Extensive genetic diversity and differential bi-allelic expression allows diatom success in the polar Southern Ocean.</title>
        <authorList>
            <consortium name="DOE Joint Genome Institute"/>
            <person name="Mock T."/>
            <person name="Otillar R.P."/>
            <person name="Strauss J."/>
            <person name="Dupont C."/>
            <person name="Frickenhaus S."/>
            <person name="Maumus F."/>
            <person name="Mcmullan M."/>
            <person name="Sanges R."/>
            <person name="Schmutz J."/>
            <person name="Toseland A."/>
            <person name="Valas R."/>
            <person name="Veluchamy A."/>
            <person name="Ward B.J."/>
            <person name="Allen A."/>
            <person name="Barry K."/>
            <person name="Falciatore A."/>
            <person name="Ferrante M."/>
            <person name="Fortunato A.E."/>
            <person name="Gloeckner G."/>
            <person name="Gruber A."/>
            <person name="Hipkin R."/>
            <person name="Janech M."/>
            <person name="Kroth P."/>
            <person name="Leese F."/>
            <person name="Lindquist E."/>
            <person name="Lyon B.R."/>
            <person name="Martin J."/>
            <person name="Mayer C."/>
            <person name="Parker M."/>
            <person name="Quesneville H."/>
            <person name="Raymond J."/>
            <person name="Uhlig C."/>
            <person name="Valentin K.U."/>
            <person name="Worden A.Z."/>
            <person name="Armbrust E.V."/>
            <person name="Bowler C."/>
            <person name="Green B."/>
            <person name="Moulton V."/>
            <person name="Van Oosterhout C."/>
            <person name="Grigoriev I."/>
        </authorList>
    </citation>
    <scope>NUCLEOTIDE SEQUENCE [LARGE SCALE GENOMIC DNA]</scope>
    <source>
        <strain evidence="3 4">CCMP1102</strain>
    </source>
</reference>
<feature type="non-terminal residue" evidence="3">
    <location>
        <position position="68"/>
    </location>
</feature>
<dbReference type="Pfam" id="PF00505">
    <property type="entry name" value="HMG_box"/>
    <property type="match status" value="1"/>
</dbReference>
<organism evidence="3 4">
    <name type="scientific">Fragilariopsis cylindrus CCMP1102</name>
    <dbReference type="NCBI Taxonomy" id="635003"/>
    <lineage>
        <taxon>Eukaryota</taxon>
        <taxon>Sar</taxon>
        <taxon>Stramenopiles</taxon>
        <taxon>Ochrophyta</taxon>
        <taxon>Bacillariophyta</taxon>
        <taxon>Bacillariophyceae</taxon>
        <taxon>Bacillariophycidae</taxon>
        <taxon>Bacillariales</taxon>
        <taxon>Bacillariaceae</taxon>
        <taxon>Fragilariopsis</taxon>
    </lineage>
</organism>
<evidence type="ECO:0000256" key="1">
    <source>
        <dbReference type="PROSITE-ProRule" id="PRU00267"/>
    </source>
</evidence>
<dbReference type="PROSITE" id="PS50118">
    <property type="entry name" value="HMG_BOX_2"/>
    <property type="match status" value="1"/>
</dbReference>
<dbReference type="GO" id="GO:0003677">
    <property type="term" value="F:DNA binding"/>
    <property type="evidence" value="ECO:0007669"/>
    <property type="project" value="UniProtKB-UniRule"/>
</dbReference>
<keyword evidence="1" id="KW-0238">DNA-binding</keyword>
<keyword evidence="1" id="KW-0539">Nucleus</keyword>
<dbReference type="InterPro" id="IPR009071">
    <property type="entry name" value="HMG_box_dom"/>
</dbReference>
<sequence length="68" mass="7890">PKKPRASYLFFQCIMRSYFAMRNPGATNGELMTILGEKWGSMSEENGQGPFLELAKDEVKLYEHERFL</sequence>
<accession>A0A1E7EUA5</accession>
<dbReference type="Proteomes" id="UP000095751">
    <property type="component" value="Unassembled WGS sequence"/>
</dbReference>
<dbReference type="InterPro" id="IPR036910">
    <property type="entry name" value="HMG_box_dom_sf"/>
</dbReference>
<feature type="domain" description="HMG box" evidence="2">
    <location>
        <begin position="1"/>
        <end position="68"/>
    </location>
</feature>
<dbReference type="Gene3D" id="1.10.30.10">
    <property type="entry name" value="High mobility group box domain"/>
    <property type="match status" value="1"/>
</dbReference>
<feature type="non-terminal residue" evidence="3">
    <location>
        <position position="1"/>
    </location>
</feature>
<evidence type="ECO:0000313" key="3">
    <source>
        <dbReference type="EMBL" id="OEU09618.1"/>
    </source>
</evidence>
<name>A0A1E7EUA5_9STRA</name>
<dbReference type="EMBL" id="KV784375">
    <property type="protein sequence ID" value="OEU09618.1"/>
    <property type="molecule type" value="Genomic_DNA"/>
</dbReference>
<keyword evidence="4" id="KW-1185">Reference proteome</keyword>
<dbReference type="GO" id="GO:0005634">
    <property type="term" value="C:nucleus"/>
    <property type="evidence" value="ECO:0007669"/>
    <property type="project" value="UniProtKB-UniRule"/>
</dbReference>
<evidence type="ECO:0000313" key="4">
    <source>
        <dbReference type="Proteomes" id="UP000095751"/>
    </source>
</evidence>
<evidence type="ECO:0000259" key="2">
    <source>
        <dbReference type="PROSITE" id="PS50118"/>
    </source>
</evidence>
<feature type="DNA-binding region" description="HMG box" evidence="1">
    <location>
        <begin position="1"/>
        <end position="68"/>
    </location>
</feature>
<proteinExistence type="predicted"/>
<dbReference type="OrthoDB" id="1919336at2759"/>
<protein>
    <recommendedName>
        <fullName evidence="2">HMG box domain-containing protein</fullName>
    </recommendedName>
</protein>
<dbReference type="KEGG" id="fcy:FRACYDRAFT_155585"/>
<dbReference type="SUPFAM" id="SSF47095">
    <property type="entry name" value="HMG-box"/>
    <property type="match status" value="1"/>
</dbReference>
<gene>
    <name evidence="3" type="ORF">FRACYDRAFT_155585</name>
</gene>
<dbReference type="InParanoid" id="A0A1E7EUA5"/>
<dbReference type="AlphaFoldDB" id="A0A1E7EUA5"/>